<dbReference type="GeneID" id="92035351"/>
<dbReference type="SUPFAM" id="SSF51338">
    <property type="entry name" value="Composite domain of metallo-dependent hydrolases"/>
    <property type="match status" value="1"/>
</dbReference>
<evidence type="ECO:0000313" key="5">
    <source>
        <dbReference type="Proteomes" id="UP001360953"/>
    </source>
</evidence>
<name>A0ABR1LPV7_9PEZI</name>
<evidence type="ECO:0000259" key="3">
    <source>
        <dbReference type="Pfam" id="PF07969"/>
    </source>
</evidence>
<dbReference type="InterPro" id="IPR011059">
    <property type="entry name" value="Metal-dep_hydrolase_composite"/>
</dbReference>
<gene>
    <name evidence="4" type="ORF">J3D65DRAFT_651439</name>
</gene>
<evidence type="ECO:0000313" key="4">
    <source>
        <dbReference type="EMBL" id="KAK7537205.1"/>
    </source>
</evidence>
<feature type="domain" description="Amidohydrolase 3" evidence="3">
    <location>
        <begin position="464"/>
        <end position="520"/>
    </location>
</feature>
<comment type="caution">
    <text evidence="4">The sequence shown here is derived from an EMBL/GenBank/DDBJ whole genome shotgun (WGS) entry which is preliminary data.</text>
</comment>
<dbReference type="SUPFAM" id="SSF51556">
    <property type="entry name" value="Metallo-dependent hydrolases"/>
    <property type="match status" value="1"/>
</dbReference>
<proteinExistence type="predicted"/>
<feature type="region of interest" description="Disordered" evidence="2">
    <location>
        <begin position="1"/>
        <end position="23"/>
    </location>
</feature>
<dbReference type="Gene3D" id="3.20.20.140">
    <property type="entry name" value="Metal-dependent hydrolases"/>
    <property type="match status" value="2"/>
</dbReference>
<reference evidence="4 5" key="1">
    <citation type="submission" date="2024-04" db="EMBL/GenBank/DDBJ databases">
        <title>Phyllosticta paracitricarpa is synonymous to the EU quarantine fungus P. citricarpa based on phylogenomic analyses.</title>
        <authorList>
            <consortium name="Lawrence Berkeley National Laboratory"/>
            <person name="Van ingen-buijs V.A."/>
            <person name="Van westerhoven A.C."/>
            <person name="Haridas S."/>
            <person name="Skiadas P."/>
            <person name="Martin F."/>
            <person name="Groenewald J.Z."/>
            <person name="Crous P.W."/>
            <person name="Seidl M.F."/>
        </authorList>
    </citation>
    <scope>NUCLEOTIDE SEQUENCE [LARGE SCALE GENOMIC DNA]</scope>
    <source>
        <strain evidence="4 5">CPC 17464</strain>
    </source>
</reference>
<keyword evidence="5" id="KW-1185">Reference proteome</keyword>
<keyword evidence="1" id="KW-0378">Hydrolase</keyword>
<dbReference type="InterPro" id="IPR032466">
    <property type="entry name" value="Metal_Hydrolase"/>
</dbReference>
<dbReference type="InterPro" id="IPR013108">
    <property type="entry name" value="Amidohydro_3"/>
</dbReference>
<dbReference type="CDD" id="cd01309">
    <property type="entry name" value="Met_dep_hydrolase_C"/>
    <property type="match status" value="1"/>
</dbReference>
<organism evidence="4 5">
    <name type="scientific">Phyllosticta citribraziliensis</name>
    <dbReference type="NCBI Taxonomy" id="989973"/>
    <lineage>
        <taxon>Eukaryota</taxon>
        <taxon>Fungi</taxon>
        <taxon>Dikarya</taxon>
        <taxon>Ascomycota</taxon>
        <taxon>Pezizomycotina</taxon>
        <taxon>Dothideomycetes</taxon>
        <taxon>Dothideomycetes incertae sedis</taxon>
        <taxon>Botryosphaeriales</taxon>
        <taxon>Phyllostictaceae</taxon>
        <taxon>Phyllosticta</taxon>
    </lineage>
</organism>
<dbReference type="PANTHER" id="PTHR11113:SF14">
    <property type="entry name" value="N-ACETYLGLUCOSAMINE-6-PHOSPHATE DEACETYLASE"/>
    <property type="match status" value="1"/>
</dbReference>
<dbReference type="EMBL" id="JBBPEH010000006">
    <property type="protein sequence ID" value="KAK7537205.1"/>
    <property type="molecule type" value="Genomic_DNA"/>
</dbReference>
<dbReference type="PANTHER" id="PTHR11113">
    <property type="entry name" value="N-ACETYLGLUCOSAMINE-6-PHOSPHATE DEACETYLASE"/>
    <property type="match status" value="1"/>
</dbReference>
<evidence type="ECO:0000256" key="2">
    <source>
        <dbReference type="SAM" id="MobiDB-lite"/>
    </source>
</evidence>
<accession>A0ABR1LPV7</accession>
<sequence>MNDFKSLPMDRENRGARSPRPHFRKSRSLKLVAVACLVFLAYAQWCQLNGNRPANQNLHSSLSASRLQSDFAKCPDLRRKPNDPSGVRHRNARAADESKPTLIRNATVWTGEPVSGTTAQEAFEGIGYTWTQADVFVENGLIKKVGAAISESELPSDYQVYDAQGFQLTSGIVDMHSHAGVDPLPQLDGNEDTNELSADITPFVRSIDGLDPLDHQIQVIKSGGVTTSLILPGSGNNIGGEAFVIKHAVGKPDGRSEISAKDMLADPEGTWRYMKMACGENAKRVYGKVGERGPYSRLGESWEFRHAFEQASALVKAQDEWCDAASARGPELMESYLPQELRWEALAAVLRGQVLVNTHCYTIPDLEAFVDHTNEFKFPIRAFHHAHETYIVPEILKRAWGGRPPAAALFADNMLYKAEAYRGSEQAGKILYENGITPVYVSDNPVLNAQHVVFEAAKAYRYGLPYHAALAGVTSAPAELLGLGERIGKIKPGFDADIVLWDSDPLSVGAAPVQVWIDGTAQYEDPYVLKKPKTGPINPQAAPPSPKDQSFETSSVVFTGISKILTTDLGDALQVTGESPQNVVVVNGTITCVGPCHAELSSASAADVIHVENGHLSPPFTLLGSTLGLSEIDAEDDTNDGSNGKGVFSRAVDGLLFDNKQLAAAYRHGVTKAVTAPVFSGGGSYGVSAGFLAHASHALEDGAVWADEVAVHYTLGLGAKDDTTPSISSAVGALRDSLLGAIDFNETLSTKFSAQSYFHRVVTAQLPLVISVDSADTTAAILRVKAAVEQAANSKIRVAIVGGAESHLVAKELAAADVGVVLAPLLQYSQAWDQRRSLTGAPLTNGTAVNALVDAGVLTAIGTAEDWEARDLGLMAGVAYANGEGKLSEQDALALVSANVYKILGLDQAAAGAGGPRGDFVVYEGSPLETRSRVVAVGSGQGVVSVFE</sequence>
<dbReference type="Proteomes" id="UP001360953">
    <property type="component" value="Unassembled WGS sequence"/>
</dbReference>
<dbReference type="RefSeq" id="XP_066655356.1">
    <property type="nucleotide sequence ID" value="XM_066802445.1"/>
</dbReference>
<dbReference type="Pfam" id="PF07969">
    <property type="entry name" value="Amidohydro_3"/>
    <property type="match status" value="1"/>
</dbReference>
<evidence type="ECO:0000256" key="1">
    <source>
        <dbReference type="ARBA" id="ARBA00022801"/>
    </source>
</evidence>
<feature type="region of interest" description="Disordered" evidence="2">
    <location>
        <begin position="74"/>
        <end position="97"/>
    </location>
</feature>
<protein>
    <submittedName>
        <fullName evidence="4">Amidohydrolase</fullName>
    </submittedName>
</protein>